<evidence type="ECO:0000313" key="4">
    <source>
        <dbReference type="Proteomes" id="UP000001811"/>
    </source>
</evidence>
<dbReference type="STRING" id="9986.ENSOCUP00000002216"/>
<evidence type="ECO:0000256" key="1">
    <source>
        <dbReference type="SAM" id="MobiDB-lite"/>
    </source>
</evidence>
<reference evidence="3" key="2">
    <citation type="submission" date="2025-08" db="UniProtKB">
        <authorList>
            <consortium name="Ensembl"/>
        </authorList>
    </citation>
    <scope>IDENTIFICATION</scope>
    <source>
        <strain evidence="3">Thorbecke</strain>
    </source>
</reference>
<dbReference type="SUPFAM" id="SSF54495">
    <property type="entry name" value="UBC-like"/>
    <property type="match status" value="1"/>
</dbReference>
<dbReference type="Pfam" id="PF00179">
    <property type="entry name" value="UQ_con"/>
    <property type="match status" value="1"/>
</dbReference>
<dbReference type="AlphaFoldDB" id="G1SHT8"/>
<organism evidence="3 4">
    <name type="scientific">Oryctolagus cuniculus</name>
    <name type="common">Rabbit</name>
    <dbReference type="NCBI Taxonomy" id="9986"/>
    <lineage>
        <taxon>Eukaryota</taxon>
        <taxon>Metazoa</taxon>
        <taxon>Chordata</taxon>
        <taxon>Craniata</taxon>
        <taxon>Vertebrata</taxon>
        <taxon>Euteleostomi</taxon>
        <taxon>Mammalia</taxon>
        <taxon>Eutheria</taxon>
        <taxon>Euarchontoglires</taxon>
        <taxon>Glires</taxon>
        <taxon>Lagomorpha</taxon>
        <taxon>Leporidae</taxon>
        <taxon>Oryctolagus</taxon>
    </lineage>
</organism>
<accession>G1SHT8</accession>
<feature type="compositionally biased region" description="Acidic residues" evidence="1">
    <location>
        <begin position="153"/>
        <end position="175"/>
    </location>
</feature>
<sequence length="184" mass="20740">MQRSGPSADGQLQKALVLQLKSLQGRPVEGFRITLVDESDLYNPELESGYFKAYIQFPIDYLYSPPTFRFLAKMWPPNIYENGDVHIPIPHLPVDDPQSGELPLKECAEIIRKQVSASKAEAEKDGEKVPTTLAEYCIKAKVLSNDSSSDFLYDNDIDYDDIDDEDEEEGDADSYDNDHGNKES</sequence>
<keyword evidence="4" id="KW-1185">Reference proteome</keyword>
<dbReference type="Proteomes" id="UP000001811">
    <property type="component" value="Chromosome 7"/>
</dbReference>
<dbReference type="SMR" id="G1SHT8"/>
<name>G1SHT8_RABIT</name>
<dbReference type="PANTHER" id="PTHR24067">
    <property type="entry name" value="UBIQUITIN-CONJUGATING ENZYME E2"/>
    <property type="match status" value="1"/>
</dbReference>
<reference evidence="3 4" key="1">
    <citation type="journal article" date="2011" name="Nature">
        <title>A high-resolution map of human evolutionary constraint using 29 mammals.</title>
        <authorList>
            <person name="Lindblad-Toh K."/>
            <person name="Garber M."/>
            <person name="Zuk O."/>
            <person name="Lin M.F."/>
            <person name="Parker B.J."/>
            <person name="Washietl S."/>
            <person name="Kheradpour P."/>
            <person name="Ernst J."/>
            <person name="Jordan G."/>
            <person name="Mauceli E."/>
            <person name="Ward L.D."/>
            <person name="Lowe C.B."/>
            <person name="Holloway A.K."/>
            <person name="Clamp M."/>
            <person name="Gnerre S."/>
            <person name="Alfoldi J."/>
            <person name="Beal K."/>
            <person name="Chang J."/>
            <person name="Clawson H."/>
            <person name="Cuff J."/>
            <person name="Di Palma F."/>
            <person name="Fitzgerald S."/>
            <person name="Flicek P."/>
            <person name="Guttman M."/>
            <person name="Hubisz M.J."/>
            <person name="Jaffe D.B."/>
            <person name="Jungreis I."/>
            <person name="Kent W.J."/>
            <person name="Kostka D."/>
            <person name="Lara M."/>
            <person name="Martins A.L."/>
            <person name="Massingham T."/>
            <person name="Moltke I."/>
            <person name="Raney B.J."/>
            <person name="Rasmussen M.D."/>
            <person name="Robinson J."/>
            <person name="Stark A."/>
            <person name="Vilella A.J."/>
            <person name="Wen J."/>
            <person name="Xie X."/>
            <person name="Zody M.C."/>
            <person name="Baldwin J."/>
            <person name="Bloom T."/>
            <person name="Chin C.W."/>
            <person name="Heiman D."/>
            <person name="Nicol R."/>
            <person name="Nusbaum C."/>
            <person name="Young S."/>
            <person name="Wilkinson J."/>
            <person name="Worley K.C."/>
            <person name="Kovar C.L."/>
            <person name="Muzny D.M."/>
            <person name="Gibbs R.A."/>
            <person name="Cree A."/>
            <person name="Dihn H.H."/>
            <person name="Fowler G."/>
            <person name="Jhangiani S."/>
            <person name="Joshi V."/>
            <person name="Lee S."/>
            <person name="Lewis L.R."/>
            <person name="Nazareth L.V."/>
            <person name="Okwuonu G."/>
            <person name="Santibanez J."/>
            <person name="Warren W.C."/>
            <person name="Mardis E.R."/>
            <person name="Weinstock G.M."/>
            <person name="Wilson R.K."/>
            <person name="Delehaunty K."/>
            <person name="Dooling D."/>
            <person name="Fronik C."/>
            <person name="Fulton L."/>
            <person name="Fulton B."/>
            <person name="Graves T."/>
            <person name="Minx P."/>
            <person name="Sodergren E."/>
            <person name="Birney E."/>
            <person name="Margulies E.H."/>
            <person name="Herrero J."/>
            <person name="Green E.D."/>
            <person name="Haussler D."/>
            <person name="Siepel A."/>
            <person name="Goldman N."/>
            <person name="Pollard K.S."/>
            <person name="Pedersen J.S."/>
            <person name="Lander E.S."/>
            <person name="Kellis M."/>
        </authorList>
    </citation>
    <scope>NUCLEOTIDE SEQUENCE [LARGE SCALE GENOMIC DNA]</scope>
    <source>
        <strain evidence="3 4">Thorbecke inbred</strain>
    </source>
</reference>
<dbReference type="InterPro" id="IPR000608">
    <property type="entry name" value="UBC"/>
</dbReference>
<evidence type="ECO:0000313" key="3">
    <source>
        <dbReference type="Ensembl" id="ENSOCUP00000002216.3"/>
    </source>
</evidence>
<dbReference type="Ensembl" id="ENSOCUT00000002566.3">
    <property type="protein sequence ID" value="ENSOCUP00000002216.3"/>
    <property type="gene ID" value="ENSOCUG00000002567.3"/>
</dbReference>
<dbReference type="Gene3D" id="3.10.110.10">
    <property type="entry name" value="Ubiquitin Conjugating Enzyme"/>
    <property type="match status" value="1"/>
</dbReference>
<dbReference type="PROSITE" id="PS50127">
    <property type="entry name" value="UBC_2"/>
    <property type="match status" value="1"/>
</dbReference>
<dbReference type="EMBL" id="AAGW02042191">
    <property type="status" value="NOT_ANNOTATED_CDS"/>
    <property type="molecule type" value="Genomic_DNA"/>
</dbReference>
<feature type="region of interest" description="Disordered" evidence="1">
    <location>
        <begin position="148"/>
        <end position="184"/>
    </location>
</feature>
<evidence type="ECO:0000259" key="2">
    <source>
        <dbReference type="PROSITE" id="PS50127"/>
    </source>
</evidence>
<reference evidence="3" key="3">
    <citation type="submission" date="2025-09" db="UniProtKB">
        <authorList>
            <consortium name="Ensembl"/>
        </authorList>
    </citation>
    <scope>IDENTIFICATION</scope>
    <source>
        <strain evidence="3">Thorbecke</strain>
    </source>
</reference>
<dbReference type="InParanoid" id="G1SHT8"/>
<dbReference type="Bgee" id="ENSOCUG00000002567">
    <property type="expression patterns" value="Expressed in blood"/>
</dbReference>
<dbReference type="HOGENOM" id="CLU_030988_1_2_1"/>
<feature type="domain" description="UBC core" evidence="2">
    <location>
        <begin position="1"/>
        <end position="157"/>
    </location>
</feature>
<dbReference type="InterPro" id="IPR050113">
    <property type="entry name" value="Ub_conjugating_enzyme"/>
</dbReference>
<dbReference type="InterPro" id="IPR016135">
    <property type="entry name" value="UBQ-conjugating_enzyme/RWD"/>
</dbReference>
<proteinExistence type="predicted"/>
<protein>
    <recommendedName>
        <fullName evidence="2">UBC core domain-containing protein</fullName>
    </recommendedName>
</protein>
<dbReference type="GeneTree" id="ENSGT00940000158828"/>
<dbReference type="eggNOG" id="KOG0425">
    <property type="taxonomic scope" value="Eukaryota"/>
</dbReference>